<dbReference type="PANTHER" id="PTHR12042">
    <property type="entry name" value="LACTOSYLCERAMIDE 4-ALPHA-GALACTOSYLTRANSFERASE ALPHA- 1,4-GALACTOSYLTRANSFERASE"/>
    <property type="match status" value="1"/>
</dbReference>
<dbReference type="Pfam" id="PF04572">
    <property type="entry name" value="Gb3_synth"/>
    <property type="match status" value="1"/>
</dbReference>
<accession>A0A9J6FA10</accession>
<reference evidence="4 5" key="1">
    <citation type="journal article" date="2020" name="Cell">
        <title>Large-Scale Comparative Analyses of Tick Genomes Elucidate Their Genetic Diversity and Vector Capacities.</title>
        <authorList>
            <consortium name="Tick Genome and Microbiome Consortium (TIGMIC)"/>
            <person name="Jia N."/>
            <person name="Wang J."/>
            <person name="Shi W."/>
            <person name="Du L."/>
            <person name="Sun Y."/>
            <person name="Zhan W."/>
            <person name="Jiang J.F."/>
            <person name="Wang Q."/>
            <person name="Zhang B."/>
            <person name="Ji P."/>
            <person name="Bell-Sakyi L."/>
            <person name="Cui X.M."/>
            <person name="Yuan T.T."/>
            <person name="Jiang B.G."/>
            <person name="Yang W.F."/>
            <person name="Lam T.T."/>
            <person name="Chang Q.C."/>
            <person name="Ding S.J."/>
            <person name="Wang X.J."/>
            <person name="Zhu J.G."/>
            <person name="Ruan X.D."/>
            <person name="Zhao L."/>
            <person name="Wei J.T."/>
            <person name="Ye R.Z."/>
            <person name="Que T.C."/>
            <person name="Du C.H."/>
            <person name="Zhou Y.H."/>
            <person name="Cheng J.X."/>
            <person name="Dai P.F."/>
            <person name="Guo W.B."/>
            <person name="Han X.H."/>
            <person name="Huang E.J."/>
            <person name="Li L.F."/>
            <person name="Wei W."/>
            <person name="Gao Y.C."/>
            <person name="Liu J.Z."/>
            <person name="Shao H.Z."/>
            <person name="Wang X."/>
            <person name="Wang C.C."/>
            <person name="Yang T.C."/>
            <person name="Huo Q.B."/>
            <person name="Li W."/>
            <person name="Chen H.Y."/>
            <person name="Chen S.E."/>
            <person name="Zhou L.G."/>
            <person name="Ni X.B."/>
            <person name="Tian J.H."/>
            <person name="Sheng Y."/>
            <person name="Liu T."/>
            <person name="Pan Y.S."/>
            <person name="Xia L.Y."/>
            <person name="Li J."/>
            <person name="Zhao F."/>
            <person name="Cao W.C."/>
        </authorList>
    </citation>
    <scope>NUCLEOTIDE SEQUENCE [LARGE SCALE GENOMIC DNA]</scope>
    <source>
        <strain evidence="4">HaeL-2018</strain>
    </source>
</reference>
<dbReference type="VEuPathDB" id="VectorBase:HLOH_047219"/>
<evidence type="ECO:0000313" key="4">
    <source>
        <dbReference type="EMBL" id="KAH9359611.1"/>
    </source>
</evidence>
<dbReference type="InterPro" id="IPR007652">
    <property type="entry name" value="A1-4-GlycosylTfrase_dom"/>
</dbReference>
<organism evidence="4 5">
    <name type="scientific">Haemaphysalis longicornis</name>
    <name type="common">Bush tick</name>
    <dbReference type="NCBI Taxonomy" id="44386"/>
    <lineage>
        <taxon>Eukaryota</taxon>
        <taxon>Metazoa</taxon>
        <taxon>Ecdysozoa</taxon>
        <taxon>Arthropoda</taxon>
        <taxon>Chelicerata</taxon>
        <taxon>Arachnida</taxon>
        <taxon>Acari</taxon>
        <taxon>Parasitiformes</taxon>
        <taxon>Ixodida</taxon>
        <taxon>Ixodoidea</taxon>
        <taxon>Ixodidae</taxon>
        <taxon>Haemaphysalinae</taxon>
        <taxon>Haemaphysalis</taxon>
    </lineage>
</organism>
<dbReference type="OrthoDB" id="9997758at2759"/>
<dbReference type="PANTHER" id="PTHR12042:SF21">
    <property type="entry name" value="ALPHA1,4-GALACTOSYLTRANSFERASE 1-RELATED"/>
    <property type="match status" value="1"/>
</dbReference>
<dbReference type="InterPro" id="IPR029044">
    <property type="entry name" value="Nucleotide-diphossugar_trans"/>
</dbReference>
<dbReference type="GO" id="GO:0006688">
    <property type="term" value="P:glycosphingolipid biosynthetic process"/>
    <property type="evidence" value="ECO:0007669"/>
    <property type="project" value="TreeGrafter"/>
</dbReference>
<evidence type="ECO:0000259" key="3">
    <source>
        <dbReference type="Pfam" id="PF04572"/>
    </source>
</evidence>
<dbReference type="Proteomes" id="UP000821853">
    <property type="component" value="Chromosome 1"/>
</dbReference>
<dbReference type="InterPro" id="IPR051981">
    <property type="entry name" value="Glycosyltransf_32"/>
</dbReference>
<protein>
    <recommendedName>
        <fullName evidence="3">Alpha 1,4-glycosyltransferase domain-containing protein</fullName>
    </recommendedName>
</protein>
<name>A0A9J6FA10_HAELO</name>
<gene>
    <name evidence="4" type="ORF">HPB48_006926</name>
</gene>
<dbReference type="GO" id="GO:0016020">
    <property type="term" value="C:membrane"/>
    <property type="evidence" value="ECO:0007669"/>
    <property type="project" value="GOC"/>
</dbReference>
<evidence type="ECO:0000256" key="2">
    <source>
        <dbReference type="ARBA" id="ARBA00022679"/>
    </source>
</evidence>
<feature type="domain" description="Alpha 1,4-glycosyltransferase" evidence="3">
    <location>
        <begin position="171"/>
        <end position="319"/>
    </location>
</feature>
<evidence type="ECO:0000256" key="1">
    <source>
        <dbReference type="ARBA" id="ARBA00009003"/>
    </source>
</evidence>
<dbReference type="GO" id="GO:0016758">
    <property type="term" value="F:hexosyltransferase activity"/>
    <property type="evidence" value="ECO:0007669"/>
    <property type="project" value="TreeGrafter"/>
</dbReference>
<keyword evidence="5" id="KW-1185">Reference proteome</keyword>
<dbReference type="SUPFAM" id="SSF53448">
    <property type="entry name" value="Nucleotide-diphospho-sugar transferases"/>
    <property type="match status" value="1"/>
</dbReference>
<dbReference type="Gene3D" id="3.90.550.20">
    <property type="match status" value="1"/>
</dbReference>
<keyword evidence="2" id="KW-0808">Transferase</keyword>
<sequence>MLQEILSAETPKLPCYRRHAKAAKIPRVSSERKRGGRRPVGGVCTFVRKGVAFVERELATGGWTDNCAVEVITVKKARESTLVVNVVQQPDAHEAKVPHAHTESTAASQHFSGMSLAKGSVRVGFNPESIVAFPRADLDVVVRRPMAKLRNSVGKEDNSSATLNTAVMVLRKRHPVLKLMMEDMARMYSPVSWSHASASSLLRVLHEHYRCVNGESAEFAPSEERRCVPHSAEAKGNWNQGASDEDAVTLHPFEAFNPVHFSERNHYWYRNFANQTLRAVNSSYVLHLWAAERTSFTGPPEEGSAYAHEARINCPRVYGVYGG</sequence>
<comment type="caution">
    <text evidence="4">The sequence shown here is derived from an EMBL/GenBank/DDBJ whole genome shotgun (WGS) entry which is preliminary data.</text>
</comment>
<proteinExistence type="inferred from homology"/>
<dbReference type="AlphaFoldDB" id="A0A9J6FA10"/>
<dbReference type="EMBL" id="JABSTR010000001">
    <property type="protein sequence ID" value="KAH9359611.1"/>
    <property type="molecule type" value="Genomic_DNA"/>
</dbReference>
<evidence type="ECO:0000313" key="5">
    <source>
        <dbReference type="Proteomes" id="UP000821853"/>
    </source>
</evidence>
<comment type="similarity">
    <text evidence="1">Belongs to the glycosyltransferase 32 family.</text>
</comment>